<organism evidence="1 2">
    <name type="scientific">Portunus trituberculatus</name>
    <name type="common">Swimming crab</name>
    <name type="synonym">Neptunus trituberculatus</name>
    <dbReference type="NCBI Taxonomy" id="210409"/>
    <lineage>
        <taxon>Eukaryota</taxon>
        <taxon>Metazoa</taxon>
        <taxon>Ecdysozoa</taxon>
        <taxon>Arthropoda</taxon>
        <taxon>Crustacea</taxon>
        <taxon>Multicrustacea</taxon>
        <taxon>Malacostraca</taxon>
        <taxon>Eumalacostraca</taxon>
        <taxon>Eucarida</taxon>
        <taxon>Decapoda</taxon>
        <taxon>Pleocyemata</taxon>
        <taxon>Brachyura</taxon>
        <taxon>Eubrachyura</taxon>
        <taxon>Portunoidea</taxon>
        <taxon>Portunidae</taxon>
        <taxon>Portuninae</taxon>
        <taxon>Portunus</taxon>
    </lineage>
</organism>
<accession>A0A5B7F3K4</accession>
<comment type="caution">
    <text evidence="1">The sequence shown here is derived from an EMBL/GenBank/DDBJ whole genome shotgun (WGS) entry which is preliminary data.</text>
</comment>
<protein>
    <submittedName>
        <fullName evidence="1">Uncharacterized protein</fullName>
    </submittedName>
</protein>
<dbReference type="AlphaFoldDB" id="A0A5B7F3K4"/>
<evidence type="ECO:0000313" key="1">
    <source>
        <dbReference type="EMBL" id="MPC40127.1"/>
    </source>
</evidence>
<reference evidence="1 2" key="1">
    <citation type="submission" date="2019-05" db="EMBL/GenBank/DDBJ databases">
        <title>Another draft genome of Portunus trituberculatus and its Hox gene families provides insights of decapod evolution.</title>
        <authorList>
            <person name="Jeong J.-H."/>
            <person name="Song I."/>
            <person name="Kim S."/>
            <person name="Choi T."/>
            <person name="Kim D."/>
            <person name="Ryu S."/>
            <person name="Kim W."/>
        </authorList>
    </citation>
    <scope>NUCLEOTIDE SEQUENCE [LARGE SCALE GENOMIC DNA]</scope>
    <source>
        <tissue evidence="1">Muscle</tissue>
    </source>
</reference>
<evidence type="ECO:0000313" key="2">
    <source>
        <dbReference type="Proteomes" id="UP000324222"/>
    </source>
</evidence>
<keyword evidence="2" id="KW-1185">Reference proteome</keyword>
<name>A0A5B7F3K4_PORTR</name>
<proteinExistence type="predicted"/>
<gene>
    <name evidence="1" type="ORF">E2C01_033682</name>
</gene>
<dbReference type="EMBL" id="VSRR010004590">
    <property type="protein sequence ID" value="MPC40127.1"/>
    <property type="molecule type" value="Genomic_DNA"/>
</dbReference>
<dbReference type="Proteomes" id="UP000324222">
    <property type="component" value="Unassembled WGS sequence"/>
</dbReference>
<sequence length="70" mass="7563">MHSPPGIVVSCPYCRGVQCVAQGDAAARRAPSRGQGDTPMDLVHIRENNLGLTKVGQTDLNIEWNTFPNT</sequence>